<evidence type="ECO:0000256" key="2">
    <source>
        <dbReference type="ARBA" id="ARBA00022741"/>
    </source>
</evidence>
<dbReference type="Pfam" id="PF01812">
    <property type="entry name" value="5-FTHF_cyc-lig"/>
    <property type="match status" value="1"/>
</dbReference>
<keyword evidence="2" id="KW-0547">Nucleotide-binding</keyword>
<dbReference type="InterPro" id="IPR024185">
    <property type="entry name" value="FTHF_cligase-like_sf"/>
</dbReference>
<dbReference type="PANTHER" id="PTHR23407">
    <property type="entry name" value="ATPASE INHIBITOR/5-FORMYLTETRAHYDROFOLATE CYCLO-LIGASE"/>
    <property type="match status" value="1"/>
</dbReference>
<dbReference type="Gene3D" id="3.40.50.10420">
    <property type="entry name" value="NagB/RpiA/CoA transferase-like"/>
    <property type="match status" value="1"/>
</dbReference>
<dbReference type="Proteomes" id="UP001056455">
    <property type="component" value="Chromosome"/>
</dbReference>
<organism evidence="4 5">
    <name type="scientific">Ornithinimicrobium faecis</name>
    <dbReference type="NCBI Taxonomy" id="2934158"/>
    <lineage>
        <taxon>Bacteria</taxon>
        <taxon>Bacillati</taxon>
        <taxon>Actinomycetota</taxon>
        <taxon>Actinomycetes</taxon>
        <taxon>Micrococcales</taxon>
        <taxon>Ornithinimicrobiaceae</taxon>
        <taxon>Ornithinimicrobium</taxon>
    </lineage>
</organism>
<gene>
    <name evidence="4" type="ORF">NF556_18220</name>
</gene>
<accession>A0ABY4YRX1</accession>
<keyword evidence="3" id="KW-0067">ATP-binding</keyword>
<sequence length="215" mass="22665">MDDVRAAKKEARSRVRSRRRELVEAQGAAGRAAQSTELATAFLTWAQEYAAGLGRADLAGLVVTAFRPLATEPPVGELVQALLGEGVQVLLPVTVRDSHDLQWVAATEATGDGDPDQVMHGARLTGDELGPDALLGVDIALIPGLAVDPQGWRLGQGGGYYDRALDLVRPGVPVIVALHDHEFPSHAAPDLEVPHAPHDIPVGGVLTTHGVTRLT</sequence>
<protein>
    <recommendedName>
        <fullName evidence="6">5-formyltetrahydrofolate cyclo-ligase</fullName>
    </recommendedName>
</protein>
<dbReference type="EMBL" id="CP099489">
    <property type="protein sequence ID" value="USQ79509.1"/>
    <property type="molecule type" value="Genomic_DNA"/>
</dbReference>
<evidence type="ECO:0008006" key="6">
    <source>
        <dbReference type="Google" id="ProtNLM"/>
    </source>
</evidence>
<name>A0ABY4YRX1_9MICO</name>
<evidence type="ECO:0000313" key="4">
    <source>
        <dbReference type="EMBL" id="USQ79509.1"/>
    </source>
</evidence>
<evidence type="ECO:0000256" key="1">
    <source>
        <dbReference type="ARBA" id="ARBA00010638"/>
    </source>
</evidence>
<reference evidence="4" key="1">
    <citation type="submission" date="2022-06" db="EMBL/GenBank/DDBJ databases">
        <title>Ornithinimicrobium HY1793.</title>
        <authorList>
            <person name="Huang Y."/>
        </authorList>
    </citation>
    <scope>NUCLEOTIDE SEQUENCE</scope>
    <source>
        <strain evidence="4">HY1793</strain>
    </source>
</reference>
<evidence type="ECO:0000256" key="3">
    <source>
        <dbReference type="ARBA" id="ARBA00022840"/>
    </source>
</evidence>
<dbReference type="RefSeq" id="WP_252592616.1">
    <property type="nucleotide sequence ID" value="NZ_CP099489.1"/>
</dbReference>
<keyword evidence="5" id="KW-1185">Reference proteome</keyword>
<dbReference type="InterPro" id="IPR002698">
    <property type="entry name" value="FTHF_cligase"/>
</dbReference>
<dbReference type="PANTHER" id="PTHR23407:SF1">
    <property type="entry name" value="5-FORMYLTETRAHYDROFOLATE CYCLO-LIGASE"/>
    <property type="match status" value="1"/>
</dbReference>
<proteinExistence type="inferred from homology"/>
<evidence type="ECO:0000313" key="5">
    <source>
        <dbReference type="Proteomes" id="UP001056455"/>
    </source>
</evidence>
<comment type="similarity">
    <text evidence="1">Belongs to the 5-formyltetrahydrofolate cyclo-ligase family.</text>
</comment>
<dbReference type="InterPro" id="IPR037171">
    <property type="entry name" value="NagB/RpiA_transferase-like"/>
</dbReference>
<dbReference type="SUPFAM" id="SSF100950">
    <property type="entry name" value="NagB/RpiA/CoA transferase-like"/>
    <property type="match status" value="1"/>
</dbReference>